<organism evidence="11 12">
    <name type="scientific">Caenorhabditis angaria</name>
    <dbReference type="NCBI Taxonomy" id="860376"/>
    <lineage>
        <taxon>Eukaryota</taxon>
        <taxon>Metazoa</taxon>
        <taxon>Ecdysozoa</taxon>
        <taxon>Nematoda</taxon>
        <taxon>Chromadorea</taxon>
        <taxon>Rhabditida</taxon>
        <taxon>Rhabditina</taxon>
        <taxon>Rhabditomorpha</taxon>
        <taxon>Rhabditoidea</taxon>
        <taxon>Rhabditidae</taxon>
        <taxon>Peloderinae</taxon>
        <taxon>Caenorhabditis</taxon>
    </lineage>
</organism>
<accession>A0A9P1MW01</accession>
<name>A0A9P1MW01_9PELO</name>
<evidence type="ECO:0000256" key="5">
    <source>
        <dbReference type="ARBA" id="ARBA00022967"/>
    </source>
</evidence>
<comment type="caution">
    <text evidence="11">The sequence shown here is derived from an EMBL/GenBank/DDBJ whole genome shotgun (WGS) entry which is preliminary data.</text>
</comment>
<keyword evidence="6 9" id="KW-0520">NAD</keyword>
<dbReference type="PROSITE" id="PS00542">
    <property type="entry name" value="COMPLEX1_30K"/>
    <property type="match status" value="1"/>
</dbReference>
<evidence type="ECO:0000256" key="1">
    <source>
        <dbReference type="ARBA" id="ARBA00004173"/>
    </source>
</evidence>
<keyword evidence="7" id="KW-0830">Ubiquinone</keyword>
<keyword evidence="4 9" id="KW-0813">Transport</keyword>
<comment type="catalytic activity">
    <reaction evidence="8">
        <text>a ubiquinone + NADH + 5 H(+)(in) = a ubiquinol + NAD(+) + 4 H(+)(out)</text>
        <dbReference type="Rhea" id="RHEA:29091"/>
        <dbReference type="Rhea" id="RHEA-COMP:9565"/>
        <dbReference type="Rhea" id="RHEA-COMP:9566"/>
        <dbReference type="ChEBI" id="CHEBI:15378"/>
        <dbReference type="ChEBI" id="CHEBI:16389"/>
        <dbReference type="ChEBI" id="CHEBI:17976"/>
        <dbReference type="ChEBI" id="CHEBI:57540"/>
        <dbReference type="ChEBI" id="CHEBI:57945"/>
        <dbReference type="EC" id="7.1.1.2"/>
    </reaction>
</comment>
<dbReference type="PANTHER" id="PTHR10884">
    <property type="entry name" value="NADH DEHYDROGENASE UBIQUINONE IRON-SULFUR PROTEIN 3"/>
    <property type="match status" value="1"/>
</dbReference>
<protein>
    <recommendedName>
        <fullName evidence="3">NADH dehydrogenase [ubiquinone] iron-sulfur protein 3, mitochondrial</fullName>
    </recommendedName>
</protein>
<gene>
    <name evidence="11" type="ORF">CAMP_LOCUS1545</name>
</gene>
<evidence type="ECO:0000256" key="7">
    <source>
        <dbReference type="ARBA" id="ARBA00023075"/>
    </source>
</evidence>
<evidence type="ECO:0000256" key="9">
    <source>
        <dbReference type="RuleBase" id="RU003456"/>
    </source>
</evidence>
<dbReference type="GO" id="GO:0005739">
    <property type="term" value="C:mitochondrion"/>
    <property type="evidence" value="ECO:0007669"/>
    <property type="project" value="UniProtKB-SubCell"/>
</dbReference>
<dbReference type="InterPro" id="IPR010218">
    <property type="entry name" value="NADH_DH_suC"/>
</dbReference>
<dbReference type="Proteomes" id="UP001152747">
    <property type="component" value="Unassembled WGS sequence"/>
</dbReference>
<reference evidence="11" key="1">
    <citation type="submission" date="2022-11" db="EMBL/GenBank/DDBJ databases">
        <authorList>
            <person name="Kikuchi T."/>
        </authorList>
    </citation>
    <scope>NUCLEOTIDE SEQUENCE</scope>
    <source>
        <strain evidence="11">PS1010</strain>
    </source>
</reference>
<evidence type="ECO:0000313" key="11">
    <source>
        <dbReference type="EMBL" id="CAI5438908.1"/>
    </source>
</evidence>
<dbReference type="OrthoDB" id="37721at2759"/>
<keyword evidence="12" id="KW-1185">Reference proteome</keyword>
<sequence>MLGSVFRRAVSRQVSRPISTTVQAAQEQKETPKKPTIWKIDEQKRDRLANFGRYAAECLPKFVQRVQFAAGDELELLIHPSGVVPVLSFLKGNHSAQFTNLTFITGMDVPTRKNRLEVIYSLYSVRFNARVRVRTYTDEIAPIDSVTPVFKGADWFEREVYDMYGVWFNNHPDLRRILTDYGFEGHPFRKDYPLSGYSEVRYDPELKRVVYEPSELAQEFRKFDLDTPWETFPAFRNSSITSGYETIHEPAAPAPEKK</sequence>
<dbReference type="EMBL" id="CANHGI010000001">
    <property type="protein sequence ID" value="CAI5438908.1"/>
    <property type="molecule type" value="Genomic_DNA"/>
</dbReference>
<dbReference type="InterPro" id="IPR020396">
    <property type="entry name" value="NADH_UbQ_OxRdtase_CS"/>
</dbReference>
<dbReference type="Pfam" id="PF00329">
    <property type="entry name" value="Complex1_30kDa"/>
    <property type="match status" value="1"/>
</dbReference>
<dbReference type="GO" id="GO:0016020">
    <property type="term" value="C:membrane"/>
    <property type="evidence" value="ECO:0007669"/>
    <property type="project" value="UniProtKB-ARBA"/>
</dbReference>
<evidence type="ECO:0000256" key="8">
    <source>
        <dbReference type="ARBA" id="ARBA00049551"/>
    </source>
</evidence>
<dbReference type="HAMAP" id="MF_01357">
    <property type="entry name" value="NDH1_NuoC"/>
    <property type="match status" value="1"/>
</dbReference>
<proteinExistence type="inferred from homology"/>
<comment type="similarity">
    <text evidence="2 9">Belongs to the complex I 30 kDa subunit family.</text>
</comment>
<dbReference type="NCBIfam" id="NF004733">
    <property type="entry name" value="PRK06074.1-5"/>
    <property type="match status" value="1"/>
</dbReference>
<evidence type="ECO:0000256" key="4">
    <source>
        <dbReference type="ARBA" id="ARBA00022448"/>
    </source>
</evidence>
<comment type="subcellular location">
    <subcellularLocation>
        <location evidence="1">Mitochondrion</location>
    </subcellularLocation>
</comment>
<evidence type="ECO:0000259" key="10">
    <source>
        <dbReference type="Pfam" id="PF00329"/>
    </source>
</evidence>
<evidence type="ECO:0000256" key="3">
    <source>
        <dbReference type="ARBA" id="ARBA00020084"/>
    </source>
</evidence>
<dbReference type="GO" id="GO:0008137">
    <property type="term" value="F:NADH dehydrogenase (ubiquinone) activity"/>
    <property type="evidence" value="ECO:0007669"/>
    <property type="project" value="UniProtKB-EC"/>
</dbReference>
<dbReference type="InterPro" id="IPR001268">
    <property type="entry name" value="NADH_UbQ_OxRdtase_30kDa_su"/>
</dbReference>
<dbReference type="Gene3D" id="3.30.460.80">
    <property type="entry name" value="NADH:ubiquinone oxidoreductase, 30kDa subunit"/>
    <property type="match status" value="1"/>
</dbReference>
<dbReference type="PANTHER" id="PTHR10884:SF14">
    <property type="entry name" value="NADH DEHYDROGENASE [UBIQUINONE] IRON-SULFUR PROTEIN 3, MITOCHONDRIAL"/>
    <property type="match status" value="1"/>
</dbReference>
<dbReference type="SUPFAM" id="SSF143243">
    <property type="entry name" value="Nqo5-like"/>
    <property type="match status" value="1"/>
</dbReference>
<dbReference type="AlphaFoldDB" id="A0A9P1MW01"/>
<evidence type="ECO:0000256" key="2">
    <source>
        <dbReference type="ARBA" id="ARBA00007569"/>
    </source>
</evidence>
<dbReference type="GO" id="GO:0016651">
    <property type="term" value="F:oxidoreductase activity, acting on NAD(P)H"/>
    <property type="evidence" value="ECO:0007669"/>
    <property type="project" value="InterPro"/>
</dbReference>
<keyword evidence="5 9" id="KW-1278">Translocase</keyword>
<evidence type="ECO:0000313" key="12">
    <source>
        <dbReference type="Proteomes" id="UP001152747"/>
    </source>
</evidence>
<evidence type="ECO:0000256" key="6">
    <source>
        <dbReference type="ARBA" id="ARBA00023027"/>
    </source>
</evidence>
<dbReference type="NCBIfam" id="TIGR01961">
    <property type="entry name" value="NuoC_fam"/>
    <property type="match status" value="1"/>
</dbReference>
<dbReference type="FunFam" id="3.30.460.80:FF:000002">
    <property type="entry name" value="NADH dehydrogenase iron-sulfur protein 3, mitochondrial"/>
    <property type="match status" value="1"/>
</dbReference>
<dbReference type="InterPro" id="IPR037232">
    <property type="entry name" value="NADH_quin_OxRdtase_su_C/D-like"/>
</dbReference>
<feature type="domain" description="NADH:ubiquinone oxidoreductase 30kDa subunit" evidence="10">
    <location>
        <begin position="78"/>
        <end position="197"/>
    </location>
</feature>